<dbReference type="NCBIfam" id="TIGR03026">
    <property type="entry name" value="NDP-sugDHase"/>
    <property type="match status" value="1"/>
</dbReference>
<keyword evidence="3" id="KW-0520">NAD</keyword>
<dbReference type="PIRSF" id="PIRSF000124">
    <property type="entry name" value="UDPglc_GDPman_dh"/>
    <property type="match status" value="1"/>
</dbReference>
<dbReference type="InterPro" id="IPR008927">
    <property type="entry name" value="6-PGluconate_DH-like_C_sf"/>
</dbReference>
<dbReference type="AlphaFoldDB" id="A0A5B8Z8B7"/>
<dbReference type="Gene3D" id="3.40.50.720">
    <property type="entry name" value="NAD(P)-binding Rossmann-like Domain"/>
    <property type="match status" value="2"/>
</dbReference>
<gene>
    <name evidence="6" type="ORF">FSZ17_19075</name>
</gene>
<protein>
    <submittedName>
        <fullName evidence="6">Nucleotide sugar dehydrogenase</fullName>
    </submittedName>
</protein>
<organism evidence="6 7">
    <name type="scientific">Cytobacillus dafuensis</name>
    <name type="common">Bacillus dafuensis</name>
    <dbReference type="NCBI Taxonomy" id="1742359"/>
    <lineage>
        <taxon>Bacteria</taxon>
        <taxon>Bacillati</taxon>
        <taxon>Bacillota</taxon>
        <taxon>Bacilli</taxon>
        <taxon>Bacillales</taxon>
        <taxon>Bacillaceae</taxon>
        <taxon>Cytobacillus</taxon>
    </lineage>
</organism>
<dbReference type="Pfam" id="PF03721">
    <property type="entry name" value="UDPG_MGDP_dh_N"/>
    <property type="match status" value="1"/>
</dbReference>
<name>A0A5B8Z8B7_CYTDA</name>
<dbReference type="PANTHER" id="PTHR43491:SF2">
    <property type="entry name" value="UDP-N-ACETYL-D-MANNOSAMINE DEHYDROGENASE"/>
    <property type="match status" value="1"/>
</dbReference>
<dbReference type="InterPro" id="IPR017476">
    <property type="entry name" value="UDP-Glc/GDP-Man"/>
</dbReference>
<dbReference type="SUPFAM" id="SSF52413">
    <property type="entry name" value="UDP-glucose/GDP-mannose dehydrogenase C-terminal domain"/>
    <property type="match status" value="1"/>
</dbReference>
<dbReference type="InterPro" id="IPR001732">
    <property type="entry name" value="UDP-Glc/GDP-Man_DH_N"/>
</dbReference>
<feature type="domain" description="UDP-glucose/GDP-mannose dehydrogenase C-terminal" evidence="5">
    <location>
        <begin position="307"/>
        <end position="403"/>
    </location>
</feature>
<dbReference type="OrthoDB" id="9803238at2"/>
<dbReference type="GO" id="GO:0051287">
    <property type="term" value="F:NAD binding"/>
    <property type="evidence" value="ECO:0007669"/>
    <property type="project" value="InterPro"/>
</dbReference>
<reference evidence="7" key="1">
    <citation type="submission" date="2019-08" db="EMBL/GenBank/DDBJ databases">
        <authorList>
            <person name="Zheng X."/>
        </authorList>
    </citation>
    <scope>NUCLEOTIDE SEQUENCE [LARGE SCALE GENOMIC DNA]</scope>
    <source>
        <strain evidence="7">FJAT-25496</strain>
    </source>
</reference>
<dbReference type="SUPFAM" id="SSF51735">
    <property type="entry name" value="NAD(P)-binding Rossmann-fold domains"/>
    <property type="match status" value="1"/>
</dbReference>
<dbReference type="InterPro" id="IPR014027">
    <property type="entry name" value="UDP-Glc/GDP-Man_DH_C"/>
</dbReference>
<dbReference type="KEGG" id="bda:FSZ17_19075"/>
<dbReference type="GO" id="GO:0016628">
    <property type="term" value="F:oxidoreductase activity, acting on the CH-CH group of donors, NAD or NADP as acceptor"/>
    <property type="evidence" value="ECO:0007669"/>
    <property type="project" value="InterPro"/>
</dbReference>
<dbReference type="Proteomes" id="UP000321555">
    <property type="component" value="Chromosome"/>
</dbReference>
<accession>A0A5B8Z8B7</accession>
<dbReference type="SUPFAM" id="SSF48179">
    <property type="entry name" value="6-phosphogluconate dehydrogenase C-terminal domain-like"/>
    <property type="match status" value="1"/>
</dbReference>
<dbReference type="Pfam" id="PF00984">
    <property type="entry name" value="UDPG_MGDP_dh"/>
    <property type="match status" value="1"/>
</dbReference>
<dbReference type="Pfam" id="PF03720">
    <property type="entry name" value="UDPG_MGDP_dh_C"/>
    <property type="match status" value="1"/>
</dbReference>
<dbReference type="SMART" id="SM00984">
    <property type="entry name" value="UDPG_MGDP_dh_C"/>
    <property type="match status" value="1"/>
</dbReference>
<dbReference type="GO" id="GO:0000271">
    <property type="term" value="P:polysaccharide biosynthetic process"/>
    <property type="evidence" value="ECO:0007669"/>
    <property type="project" value="InterPro"/>
</dbReference>
<dbReference type="PANTHER" id="PTHR43491">
    <property type="entry name" value="UDP-N-ACETYL-D-MANNOSAMINE DEHYDROGENASE"/>
    <property type="match status" value="1"/>
</dbReference>
<evidence type="ECO:0000313" key="6">
    <source>
        <dbReference type="EMBL" id="QED49187.1"/>
    </source>
</evidence>
<dbReference type="InterPro" id="IPR036220">
    <property type="entry name" value="UDP-Glc/GDP-Man_DH_C_sf"/>
</dbReference>
<dbReference type="GO" id="GO:0016616">
    <property type="term" value="F:oxidoreductase activity, acting on the CH-OH group of donors, NAD or NADP as acceptor"/>
    <property type="evidence" value="ECO:0007669"/>
    <property type="project" value="InterPro"/>
</dbReference>
<dbReference type="STRING" id="1742359.GCA_001439625_03341"/>
<evidence type="ECO:0000256" key="1">
    <source>
        <dbReference type="ARBA" id="ARBA00006601"/>
    </source>
</evidence>
<evidence type="ECO:0000256" key="2">
    <source>
        <dbReference type="ARBA" id="ARBA00023002"/>
    </source>
</evidence>
<dbReference type="InterPro" id="IPR014026">
    <property type="entry name" value="UDP-Glc/GDP-Man_DH_dimer"/>
</dbReference>
<sequence length="417" mass="46344">MSKSLCVIGLGYIGLPTAAIFASAGWDVIGVDINPMIVEKLNQGKIHIEETGLEDAVQKAVAQGKLRAQLEPTNADCFIIAVPTPINSDNIANIDYVLQATKAILPFIKQDNVIIIESTIPPRTIDDKIVPIFQEEGWRVGENIYLAYCPERVLPGRILTELVENSRIVGGVNEHSAQKAADVYKTFVKGTILTTTTVNAEMVKLMENTYRDVNIALVNELVKICDHLHIDALEVIKFANFHPRVNLHLPGPGVGGHCIAVDPYFIIEKAPNQSVLISNAREINNSMPSFVIEKVKKLVPNVNTKIAVFGLSYKGNNDDVRESPAVSVLKLLQLEGYHIAVYDPHVNQNQIETKLTSFEEAITDAECILVLTDHNEFKDISENRIIHLMKKPVIFDTRNCIEVKDNRISYFNYGKLP</sequence>
<evidence type="ECO:0000259" key="5">
    <source>
        <dbReference type="SMART" id="SM00984"/>
    </source>
</evidence>
<keyword evidence="7" id="KW-1185">Reference proteome</keyword>
<dbReference type="InterPro" id="IPR028359">
    <property type="entry name" value="UDP_ManNAc/GlcNAc_DH"/>
</dbReference>
<evidence type="ECO:0000313" key="7">
    <source>
        <dbReference type="Proteomes" id="UP000321555"/>
    </source>
</evidence>
<dbReference type="RefSeq" id="WP_057773298.1">
    <property type="nucleotide sequence ID" value="NZ_CP042593.1"/>
</dbReference>
<comment type="similarity">
    <text evidence="1 4">Belongs to the UDP-glucose/GDP-mannose dehydrogenase family.</text>
</comment>
<evidence type="ECO:0000256" key="4">
    <source>
        <dbReference type="PIRNR" id="PIRNR000124"/>
    </source>
</evidence>
<proteinExistence type="inferred from homology"/>
<dbReference type="EMBL" id="CP042593">
    <property type="protein sequence ID" value="QED49187.1"/>
    <property type="molecule type" value="Genomic_DNA"/>
</dbReference>
<evidence type="ECO:0000256" key="3">
    <source>
        <dbReference type="ARBA" id="ARBA00023027"/>
    </source>
</evidence>
<keyword evidence="2" id="KW-0560">Oxidoreductase</keyword>
<dbReference type="InterPro" id="IPR036291">
    <property type="entry name" value="NAD(P)-bd_dom_sf"/>
</dbReference>
<dbReference type="PIRSF" id="PIRSF500136">
    <property type="entry name" value="UDP_ManNAc_DH"/>
    <property type="match status" value="1"/>
</dbReference>